<dbReference type="EMBL" id="JRNQ01000004">
    <property type="protein sequence ID" value="KGF45718.1"/>
    <property type="molecule type" value="Genomic_DNA"/>
</dbReference>
<comment type="caution">
    <text evidence="1">The sequence shown here is derived from an EMBL/GenBank/DDBJ whole genome shotgun (WGS) entry which is preliminary data.</text>
</comment>
<name>A0A096AF25_9BACT</name>
<gene>
    <name evidence="1" type="ORF">HMPREF0647_00990</name>
</gene>
<evidence type="ECO:0000313" key="2">
    <source>
        <dbReference type="Proteomes" id="UP000029525"/>
    </source>
</evidence>
<protein>
    <submittedName>
        <fullName evidence="1">Uncharacterized protein</fullName>
    </submittedName>
</protein>
<dbReference type="AlphaFoldDB" id="A0A096AF25"/>
<dbReference type="Proteomes" id="UP000029525">
    <property type="component" value="Unassembled WGS sequence"/>
</dbReference>
<reference evidence="1 2" key="1">
    <citation type="submission" date="2014-07" db="EMBL/GenBank/DDBJ databases">
        <authorList>
            <person name="McCorrison J."/>
            <person name="Sanka R."/>
            <person name="Torralba M."/>
            <person name="Gillis M."/>
            <person name="Haft D.H."/>
            <person name="Methe B."/>
            <person name="Sutton G."/>
            <person name="Nelson K.E."/>
        </authorList>
    </citation>
    <scope>NUCLEOTIDE SEQUENCE [LARGE SCALE GENOMIC DNA]</scope>
    <source>
        <strain evidence="1 2">DNF00320</strain>
    </source>
</reference>
<proteinExistence type="predicted"/>
<evidence type="ECO:0000313" key="1">
    <source>
        <dbReference type="EMBL" id="KGF45718.1"/>
    </source>
</evidence>
<organism evidence="1 2">
    <name type="scientific">Prevotella bivia DNF00320</name>
    <dbReference type="NCBI Taxonomy" id="1401068"/>
    <lineage>
        <taxon>Bacteria</taxon>
        <taxon>Pseudomonadati</taxon>
        <taxon>Bacteroidota</taxon>
        <taxon>Bacteroidia</taxon>
        <taxon>Bacteroidales</taxon>
        <taxon>Prevotellaceae</taxon>
        <taxon>Prevotella</taxon>
    </lineage>
</organism>
<accession>A0A096AF25</accession>
<sequence length="65" mass="7233">MKVNFPFLSFALPLHKVGCTQQFASTLALRSFALPLHKVGYTREFESKLSIPLVCTTFATINKAT</sequence>